<comment type="similarity">
    <text evidence="2">Belongs to the GtrA family.</text>
</comment>
<keyword evidence="9" id="KW-1185">Reference proteome</keyword>
<dbReference type="InterPro" id="IPR007267">
    <property type="entry name" value="GtrA_DPMS_TM"/>
</dbReference>
<dbReference type="Proteomes" id="UP000523447">
    <property type="component" value="Unassembled WGS sequence"/>
</dbReference>
<evidence type="ECO:0000256" key="4">
    <source>
        <dbReference type="ARBA" id="ARBA00022989"/>
    </source>
</evidence>
<accession>A0A7X6RJC1</accession>
<feature type="transmembrane region" description="Helical" evidence="6">
    <location>
        <begin position="51"/>
        <end position="73"/>
    </location>
</feature>
<protein>
    <submittedName>
        <fullName evidence="8">GtrA family protein</fullName>
    </submittedName>
</protein>
<evidence type="ECO:0000256" key="6">
    <source>
        <dbReference type="SAM" id="Phobius"/>
    </source>
</evidence>
<dbReference type="EMBL" id="JAAXPE010000018">
    <property type="protein sequence ID" value="NKY87424.1"/>
    <property type="molecule type" value="Genomic_DNA"/>
</dbReference>
<evidence type="ECO:0000259" key="7">
    <source>
        <dbReference type="Pfam" id="PF04138"/>
    </source>
</evidence>
<keyword evidence="5 6" id="KW-0472">Membrane</keyword>
<evidence type="ECO:0000256" key="1">
    <source>
        <dbReference type="ARBA" id="ARBA00004141"/>
    </source>
</evidence>
<evidence type="ECO:0000256" key="3">
    <source>
        <dbReference type="ARBA" id="ARBA00022692"/>
    </source>
</evidence>
<keyword evidence="3 6" id="KW-0812">Transmembrane</keyword>
<sequence>MLLTVAWLALLPSGWPPAVAVALAYSISIVFAFFAHRTLVFRVRGRLLGDFVRFVAVNSGGLVLNMVGVQLAVGVLDLPGTPATVVVMGMVAVLSFFGHRYISFRRAEAAVDRTAG</sequence>
<dbReference type="GO" id="GO:0000271">
    <property type="term" value="P:polysaccharide biosynthetic process"/>
    <property type="evidence" value="ECO:0007669"/>
    <property type="project" value="InterPro"/>
</dbReference>
<feature type="domain" description="GtrA/DPMS transmembrane" evidence="7">
    <location>
        <begin position="6"/>
        <end position="104"/>
    </location>
</feature>
<dbReference type="Pfam" id="PF04138">
    <property type="entry name" value="GtrA_DPMS_TM"/>
    <property type="match status" value="1"/>
</dbReference>
<keyword evidence="4 6" id="KW-1133">Transmembrane helix</keyword>
<name>A0A7X6RJC1_9NOCA</name>
<dbReference type="GO" id="GO:0005886">
    <property type="term" value="C:plasma membrane"/>
    <property type="evidence" value="ECO:0007669"/>
    <property type="project" value="TreeGrafter"/>
</dbReference>
<dbReference type="InterPro" id="IPR051401">
    <property type="entry name" value="GtrA_CellWall_Glycosyl"/>
</dbReference>
<dbReference type="PANTHER" id="PTHR38459:SF1">
    <property type="entry name" value="PROPHAGE BACTOPRENOL-LINKED GLUCOSE TRANSLOCASE HOMOLOG"/>
    <property type="match status" value="1"/>
</dbReference>
<comment type="caution">
    <text evidence="8">The sequence shown here is derived from an EMBL/GenBank/DDBJ whole genome shotgun (WGS) entry which is preliminary data.</text>
</comment>
<evidence type="ECO:0000256" key="2">
    <source>
        <dbReference type="ARBA" id="ARBA00009399"/>
    </source>
</evidence>
<organism evidence="8 9">
    <name type="scientific">Nocardia veterana</name>
    <dbReference type="NCBI Taxonomy" id="132249"/>
    <lineage>
        <taxon>Bacteria</taxon>
        <taxon>Bacillati</taxon>
        <taxon>Actinomycetota</taxon>
        <taxon>Actinomycetes</taxon>
        <taxon>Mycobacteriales</taxon>
        <taxon>Nocardiaceae</taxon>
        <taxon>Nocardia</taxon>
    </lineage>
</organism>
<evidence type="ECO:0000313" key="8">
    <source>
        <dbReference type="EMBL" id="NKY87424.1"/>
    </source>
</evidence>
<feature type="transmembrane region" description="Helical" evidence="6">
    <location>
        <begin position="79"/>
        <end position="97"/>
    </location>
</feature>
<feature type="transmembrane region" description="Helical" evidence="6">
    <location>
        <begin position="20"/>
        <end position="39"/>
    </location>
</feature>
<comment type="subcellular location">
    <subcellularLocation>
        <location evidence="1">Membrane</location>
        <topology evidence="1">Multi-pass membrane protein</topology>
    </subcellularLocation>
</comment>
<proteinExistence type="inferred from homology"/>
<evidence type="ECO:0000256" key="5">
    <source>
        <dbReference type="ARBA" id="ARBA00023136"/>
    </source>
</evidence>
<dbReference type="PANTHER" id="PTHR38459">
    <property type="entry name" value="PROPHAGE BACTOPRENOL-LINKED GLUCOSE TRANSLOCASE HOMOLOG"/>
    <property type="match status" value="1"/>
</dbReference>
<dbReference type="AlphaFoldDB" id="A0A7X6RJC1"/>
<gene>
    <name evidence="8" type="ORF">HGA07_17520</name>
</gene>
<reference evidence="8 9" key="1">
    <citation type="submission" date="2020-04" db="EMBL/GenBank/DDBJ databases">
        <title>MicrobeNet Type strains.</title>
        <authorList>
            <person name="Nicholson A.C."/>
        </authorList>
    </citation>
    <scope>NUCLEOTIDE SEQUENCE [LARGE SCALE GENOMIC DNA]</scope>
    <source>
        <strain evidence="8 9">DSM 44445</strain>
    </source>
</reference>
<evidence type="ECO:0000313" key="9">
    <source>
        <dbReference type="Proteomes" id="UP000523447"/>
    </source>
</evidence>